<reference evidence="2 3" key="1">
    <citation type="journal article" date="2018" name="Sci. Data">
        <title>The draft genome sequence of cork oak.</title>
        <authorList>
            <person name="Ramos A.M."/>
            <person name="Usie A."/>
            <person name="Barbosa P."/>
            <person name="Barros P.M."/>
            <person name="Capote T."/>
            <person name="Chaves I."/>
            <person name="Simoes F."/>
            <person name="Abreu I."/>
            <person name="Carrasquinho I."/>
            <person name="Faro C."/>
            <person name="Guimaraes J.B."/>
            <person name="Mendonca D."/>
            <person name="Nobrega F."/>
            <person name="Rodrigues L."/>
            <person name="Saibo N.J.M."/>
            <person name="Varela M.C."/>
            <person name="Egas C."/>
            <person name="Matos J."/>
            <person name="Miguel C.M."/>
            <person name="Oliveira M.M."/>
            <person name="Ricardo C.P."/>
            <person name="Goncalves S."/>
        </authorList>
    </citation>
    <scope>NUCLEOTIDE SEQUENCE [LARGE SCALE GENOMIC DNA]</scope>
    <source>
        <strain evidence="3">cv. HL8</strain>
    </source>
</reference>
<dbReference type="EMBL" id="PKMF04000362">
    <property type="protein sequence ID" value="KAK7836078.1"/>
    <property type="molecule type" value="Genomic_DNA"/>
</dbReference>
<organism evidence="2 3">
    <name type="scientific">Quercus suber</name>
    <name type="common">Cork oak</name>
    <dbReference type="NCBI Taxonomy" id="58331"/>
    <lineage>
        <taxon>Eukaryota</taxon>
        <taxon>Viridiplantae</taxon>
        <taxon>Streptophyta</taxon>
        <taxon>Embryophyta</taxon>
        <taxon>Tracheophyta</taxon>
        <taxon>Spermatophyta</taxon>
        <taxon>Magnoliopsida</taxon>
        <taxon>eudicotyledons</taxon>
        <taxon>Gunneridae</taxon>
        <taxon>Pentapetalae</taxon>
        <taxon>rosids</taxon>
        <taxon>fabids</taxon>
        <taxon>Fagales</taxon>
        <taxon>Fagaceae</taxon>
        <taxon>Quercus</taxon>
    </lineage>
</organism>
<name>A0AAW0KBS9_QUESU</name>
<proteinExistence type="predicted"/>
<evidence type="ECO:0000256" key="1">
    <source>
        <dbReference type="SAM" id="Phobius"/>
    </source>
</evidence>
<keyword evidence="3" id="KW-1185">Reference proteome</keyword>
<keyword evidence="1" id="KW-0472">Membrane</keyword>
<dbReference type="Proteomes" id="UP000237347">
    <property type="component" value="Unassembled WGS sequence"/>
</dbReference>
<dbReference type="AlphaFoldDB" id="A0AAW0KBS9"/>
<sequence>MFNISFPLHDSCIFPLSPFTNHFVYILFLLNFYKTKLLVLLKRILYQLQGEVSILKTCLKGQIKWTIK</sequence>
<evidence type="ECO:0000313" key="2">
    <source>
        <dbReference type="EMBL" id="KAK7836078.1"/>
    </source>
</evidence>
<gene>
    <name evidence="2" type="ORF">CFP56_023006</name>
</gene>
<feature type="transmembrane region" description="Helical" evidence="1">
    <location>
        <begin position="12"/>
        <end position="33"/>
    </location>
</feature>
<keyword evidence="1" id="KW-1133">Transmembrane helix</keyword>
<protein>
    <submittedName>
        <fullName evidence="2">Uncharacterized protein</fullName>
    </submittedName>
</protein>
<keyword evidence="1" id="KW-0812">Transmembrane</keyword>
<comment type="caution">
    <text evidence="2">The sequence shown here is derived from an EMBL/GenBank/DDBJ whole genome shotgun (WGS) entry which is preliminary data.</text>
</comment>
<evidence type="ECO:0000313" key="3">
    <source>
        <dbReference type="Proteomes" id="UP000237347"/>
    </source>
</evidence>
<accession>A0AAW0KBS9</accession>